<gene>
    <name evidence="3" type="ORF">BSZ37_12905</name>
</gene>
<accession>A0A271J3I5</accession>
<dbReference type="Pfam" id="PF18197">
    <property type="entry name" value="TTHB210-like"/>
    <property type="match status" value="1"/>
</dbReference>
<dbReference type="EMBL" id="MQWD01000001">
    <property type="protein sequence ID" value="PAP77269.1"/>
    <property type="molecule type" value="Genomic_DNA"/>
</dbReference>
<dbReference type="Proteomes" id="UP000216339">
    <property type="component" value="Unassembled WGS sequence"/>
</dbReference>
<dbReference type="InterPro" id="IPR040832">
    <property type="entry name" value="TTHB210-like_dom"/>
</dbReference>
<comment type="caution">
    <text evidence="3">The sequence shown here is derived from an EMBL/GenBank/DDBJ whole genome shotgun (WGS) entry which is preliminary data.</text>
</comment>
<dbReference type="AlphaFoldDB" id="A0A271J3I5"/>
<dbReference type="OrthoDB" id="2867208at2"/>
<evidence type="ECO:0000313" key="3">
    <source>
        <dbReference type="EMBL" id="PAP77269.1"/>
    </source>
</evidence>
<evidence type="ECO:0000256" key="1">
    <source>
        <dbReference type="SAM" id="SignalP"/>
    </source>
</evidence>
<reference evidence="3 4" key="1">
    <citation type="submission" date="2016-11" db="EMBL/GenBank/DDBJ databases">
        <title>Study of marine rhodopsin-containing bacteria.</title>
        <authorList>
            <person name="Yoshizawa S."/>
            <person name="Kumagai Y."/>
            <person name="Kogure K."/>
        </authorList>
    </citation>
    <scope>NUCLEOTIDE SEQUENCE [LARGE SCALE GENOMIC DNA]</scope>
    <source>
        <strain evidence="3 4">SAORIC-28</strain>
    </source>
</reference>
<dbReference type="RefSeq" id="WP_095510934.1">
    <property type="nucleotide sequence ID" value="NZ_MQWD01000001.1"/>
</dbReference>
<dbReference type="InterPro" id="IPR033786">
    <property type="entry name" value="TTHB210-like"/>
</dbReference>
<proteinExistence type="predicted"/>
<feature type="domain" description="TTHB210-like" evidence="2">
    <location>
        <begin position="49"/>
        <end position="105"/>
    </location>
</feature>
<dbReference type="CDD" id="cd11669">
    <property type="entry name" value="TTHB210-like"/>
    <property type="match status" value="1"/>
</dbReference>
<name>A0A271J3I5_9BACT</name>
<feature type="signal peptide" evidence="1">
    <location>
        <begin position="1"/>
        <end position="26"/>
    </location>
</feature>
<keyword evidence="1" id="KW-0732">Signal</keyword>
<protein>
    <recommendedName>
        <fullName evidence="2">TTHB210-like domain-containing protein</fullName>
    </recommendedName>
</protein>
<keyword evidence="4" id="KW-1185">Reference proteome</keyword>
<sequence>MHPRSVLPLGALALLLLAGCDGTSDAGTHFGTAADVGDGTVRTFVRIGASGVPETLGVAISESALSGLPTHAGGDGHDHESLWTLRLPDEARTAGLQYDHVWFGWNPEGHEPEGLFTYPHFDLHFYWVPVAERESWTPVDPEFGEKGGRAPEARYVPQGYVLPPGPAVPEMGNHLVDTADPTYAPGGPTFTEVLIWGSYDGRVPFLEPMITRAFLESLKASGRAHVETLAQPQAFQTAGYYPTRYSVRYDADAGQYLVTLDGLVRHAAG</sequence>
<evidence type="ECO:0000259" key="2">
    <source>
        <dbReference type="Pfam" id="PF18197"/>
    </source>
</evidence>
<dbReference type="PROSITE" id="PS51257">
    <property type="entry name" value="PROKAR_LIPOPROTEIN"/>
    <property type="match status" value="1"/>
</dbReference>
<evidence type="ECO:0000313" key="4">
    <source>
        <dbReference type="Proteomes" id="UP000216339"/>
    </source>
</evidence>
<feature type="chain" id="PRO_5012763743" description="TTHB210-like domain-containing protein" evidence="1">
    <location>
        <begin position="27"/>
        <end position="269"/>
    </location>
</feature>
<organism evidence="3 4">
    <name type="scientific">Rubrivirga marina</name>
    <dbReference type="NCBI Taxonomy" id="1196024"/>
    <lineage>
        <taxon>Bacteria</taxon>
        <taxon>Pseudomonadati</taxon>
        <taxon>Rhodothermota</taxon>
        <taxon>Rhodothermia</taxon>
        <taxon>Rhodothermales</taxon>
        <taxon>Rubricoccaceae</taxon>
        <taxon>Rubrivirga</taxon>
    </lineage>
</organism>